<dbReference type="PRINTS" id="PR01011">
    <property type="entry name" value="GLUTPROXDASE"/>
</dbReference>
<dbReference type="InterPro" id="IPR029759">
    <property type="entry name" value="GPX_AS"/>
</dbReference>
<dbReference type="PROSITE" id="PS00460">
    <property type="entry name" value="GLUTATHIONE_PEROXID_1"/>
    <property type="match status" value="1"/>
</dbReference>
<dbReference type="EMBL" id="JBALHR010000012">
    <property type="protein sequence ID" value="MEH7829728.1"/>
    <property type="molecule type" value="Genomic_DNA"/>
</dbReference>
<name>A0ABU8BYE8_9RHOB</name>
<dbReference type="SUPFAM" id="SSF52833">
    <property type="entry name" value="Thioredoxin-like"/>
    <property type="match status" value="1"/>
</dbReference>
<dbReference type="CDD" id="cd00340">
    <property type="entry name" value="GSH_Peroxidase"/>
    <property type="match status" value="1"/>
</dbReference>
<evidence type="ECO:0000256" key="2">
    <source>
        <dbReference type="ARBA" id="ARBA00022559"/>
    </source>
</evidence>
<dbReference type="InterPro" id="IPR000889">
    <property type="entry name" value="Glutathione_peroxidase"/>
</dbReference>
<comment type="similarity">
    <text evidence="1 4">Belongs to the glutathione peroxidase family.</text>
</comment>
<evidence type="ECO:0000256" key="1">
    <source>
        <dbReference type="ARBA" id="ARBA00006926"/>
    </source>
</evidence>
<keyword evidence="6" id="KW-1185">Reference proteome</keyword>
<sequence length="161" mass="16915">MGHAGDGAAPTFRFAAIEGGEIDTAGWRGRPVLVVNTASLCGFTPQFDGLQALQDRYGAAGLVVLAVPSDDFRQELSDASAVKEFCAVNFDLTLPMTTITPVLGRGAHPFYRWMADDHGFVPGWNFNKVLLGPDGQPVGTWGSAARPLGGAIEAAIKAQLG</sequence>
<dbReference type="Gene3D" id="3.40.30.10">
    <property type="entry name" value="Glutaredoxin"/>
    <property type="match status" value="1"/>
</dbReference>
<dbReference type="Pfam" id="PF00255">
    <property type="entry name" value="GSHPx"/>
    <property type="match status" value="1"/>
</dbReference>
<organism evidence="5 6">
    <name type="scientific">Gemmobacter denitrificans</name>
    <dbReference type="NCBI Taxonomy" id="3123040"/>
    <lineage>
        <taxon>Bacteria</taxon>
        <taxon>Pseudomonadati</taxon>
        <taxon>Pseudomonadota</taxon>
        <taxon>Alphaproteobacteria</taxon>
        <taxon>Rhodobacterales</taxon>
        <taxon>Paracoccaceae</taxon>
        <taxon>Gemmobacter</taxon>
    </lineage>
</organism>
<dbReference type="Proteomes" id="UP001431963">
    <property type="component" value="Unassembled WGS sequence"/>
</dbReference>
<keyword evidence="3 4" id="KW-0560">Oxidoreductase</keyword>
<evidence type="ECO:0000256" key="3">
    <source>
        <dbReference type="ARBA" id="ARBA00023002"/>
    </source>
</evidence>
<evidence type="ECO:0000313" key="5">
    <source>
        <dbReference type="EMBL" id="MEH7829728.1"/>
    </source>
</evidence>
<comment type="caution">
    <text evidence="5">The sequence shown here is derived from an EMBL/GenBank/DDBJ whole genome shotgun (WGS) entry which is preliminary data.</text>
</comment>
<proteinExistence type="inferred from homology"/>
<dbReference type="PANTHER" id="PTHR11592:SF78">
    <property type="entry name" value="GLUTATHIONE PEROXIDASE"/>
    <property type="match status" value="1"/>
</dbReference>
<keyword evidence="2 4" id="KW-0575">Peroxidase</keyword>
<reference evidence="5" key="1">
    <citation type="submission" date="2024-02" db="EMBL/GenBank/DDBJ databases">
        <title>Genome sequences of strain Gemmobacter sp. JM10B15.</title>
        <authorList>
            <person name="Zhang M."/>
        </authorList>
    </citation>
    <scope>NUCLEOTIDE SEQUENCE</scope>
    <source>
        <strain evidence="5">JM10B15</strain>
    </source>
</reference>
<protein>
    <recommendedName>
        <fullName evidence="4">Glutathione peroxidase</fullName>
    </recommendedName>
</protein>
<dbReference type="InterPro" id="IPR036249">
    <property type="entry name" value="Thioredoxin-like_sf"/>
</dbReference>
<gene>
    <name evidence="5" type="ORF">V6590_16385</name>
</gene>
<evidence type="ECO:0000256" key="4">
    <source>
        <dbReference type="RuleBase" id="RU000499"/>
    </source>
</evidence>
<dbReference type="PIRSF" id="PIRSF000303">
    <property type="entry name" value="Glutathion_perox"/>
    <property type="match status" value="1"/>
</dbReference>
<accession>A0ABU8BYE8</accession>
<dbReference type="GO" id="GO:0004601">
    <property type="term" value="F:peroxidase activity"/>
    <property type="evidence" value="ECO:0007669"/>
    <property type="project" value="UniProtKB-KW"/>
</dbReference>
<dbReference type="PROSITE" id="PS51355">
    <property type="entry name" value="GLUTATHIONE_PEROXID_3"/>
    <property type="match status" value="1"/>
</dbReference>
<evidence type="ECO:0000313" key="6">
    <source>
        <dbReference type="Proteomes" id="UP001431963"/>
    </source>
</evidence>
<dbReference type="PANTHER" id="PTHR11592">
    <property type="entry name" value="GLUTATHIONE PEROXIDASE"/>
    <property type="match status" value="1"/>
</dbReference>